<keyword evidence="6" id="KW-1185">Reference proteome</keyword>
<dbReference type="STRING" id="1280953.HOC_14233"/>
<protein>
    <recommendedName>
        <fullName evidence="3">Carboxylic ester hydrolase</fullName>
        <ecNumber evidence="3">3.1.1.-</ecNumber>
    </recommendedName>
</protein>
<reference evidence="5 6" key="1">
    <citation type="journal article" date="2014" name="Antonie Van Leeuwenhoek">
        <title>Hyphomonas beringensis sp. nov. and Hyphomonas chukchiensis sp. nov., isolated from surface seawater of the Bering Sea and Chukchi Sea.</title>
        <authorList>
            <person name="Li C."/>
            <person name="Lai Q."/>
            <person name="Li G."/>
            <person name="Dong C."/>
            <person name="Wang J."/>
            <person name="Liao Y."/>
            <person name="Shao Z."/>
        </authorList>
    </citation>
    <scope>NUCLEOTIDE SEQUENCE [LARGE SCALE GENOMIC DNA]</scope>
    <source>
        <strain evidence="5 6">SCH89</strain>
    </source>
</reference>
<organism evidence="5 6">
    <name type="scientific">Hyphomonas oceanitis SCH89</name>
    <dbReference type="NCBI Taxonomy" id="1280953"/>
    <lineage>
        <taxon>Bacteria</taxon>
        <taxon>Pseudomonadati</taxon>
        <taxon>Pseudomonadota</taxon>
        <taxon>Alphaproteobacteria</taxon>
        <taxon>Hyphomonadales</taxon>
        <taxon>Hyphomonadaceae</taxon>
        <taxon>Hyphomonas</taxon>
    </lineage>
</organism>
<dbReference type="InterPro" id="IPR019826">
    <property type="entry name" value="Carboxylesterase_B_AS"/>
</dbReference>
<accession>A0A059G4L9</accession>
<dbReference type="PATRIC" id="fig|1280953.3.peg.2860"/>
<evidence type="ECO:0000313" key="5">
    <source>
        <dbReference type="EMBL" id="KDA01684.1"/>
    </source>
</evidence>
<dbReference type="SUPFAM" id="SSF53474">
    <property type="entry name" value="alpha/beta-Hydrolases"/>
    <property type="match status" value="1"/>
</dbReference>
<dbReference type="EMBL" id="ARYL01000023">
    <property type="protein sequence ID" value="KDA01684.1"/>
    <property type="molecule type" value="Genomic_DNA"/>
</dbReference>
<name>A0A059G4L9_9PROT</name>
<dbReference type="Proteomes" id="UP000024942">
    <property type="component" value="Unassembled WGS sequence"/>
</dbReference>
<sequence>MKRLSIVLFFILVAGVAWGWFKLNQPAAPLERTEPLRIAQGVIIGGVDEDNPDIQVYNGLPYATAQRWSAPDIPPQWGAIPRDSRTFGPECLQGRDSLTGFVDDILKGNGLPWWKRFVAEKYLAAQPAPQESESCLFVNVRTGNMSGAAPAPVMVWIHGGAHKAGSGSSSFYQANGLVEKGVVLVTINYRLGALGYLAHPALTEVDGTSGNYGLLDQMAALKWVRQNIASFGGDPENVTVFGESAGAGSVSELMASPMSAGLFDKVILESGSSSGNAIHLSKSPLASVRSAEDVGTEFLSTLAPPAATAAELRAIPAAAIISRAKVRGDLGDYFLPVVDGKVLPEMIGKAIRDGEVPHLPMLAGYNADEGTLFYDGIRSPTLLAGPMTGTLDEREEMLADVFGANPAKALQSLYGMESLETWDKGAVDMLGDDTFGVHMRFLGKHNADKGQPTWMYIFSRVPPSKHQTLGAYHAAEVPFVFGKPFPLLPVTHSDEKLSETMVTYWTNFAKTGNPNSNGVPVWPPYTSETDTWMELHYPLAPHRELRARKLDILEEKLNERIDMVTEVVAPRDMALNVDPLAVVSGDEEAVADSN</sequence>
<feature type="domain" description="Carboxylesterase type B" evidence="4">
    <location>
        <begin position="37"/>
        <end position="550"/>
    </location>
</feature>
<dbReference type="PROSITE" id="PS00122">
    <property type="entry name" value="CARBOXYLESTERASE_B_1"/>
    <property type="match status" value="1"/>
</dbReference>
<evidence type="ECO:0000256" key="2">
    <source>
        <dbReference type="ARBA" id="ARBA00022801"/>
    </source>
</evidence>
<evidence type="ECO:0000256" key="3">
    <source>
        <dbReference type="RuleBase" id="RU361235"/>
    </source>
</evidence>
<dbReference type="EC" id="3.1.1.-" evidence="3"/>
<dbReference type="Gene3D" id="3.40.50.1820">
    <property type="entry name" value="alpha/beta hydrolase"/>
    <property type="match status" value="1"/>
</dbReference>
<keyword evidence="2 3" id="KW-0378">Hydrolase</keyword>
<evidence type="ECO:0000259" key="4">
    <source>
        <dbReference type="Pfam" id="PF00135"/>
    </source>
</evidence>
<evidence type="ECO:0000313" key="6">
    <source>
        <dbReference type="Proteomes" id="UP000024942"/>
    </source>
</evidence>
<dbReference type="InterPro" id="IPR029058">
    <property type="entry name" value="AB_hydrolase_fold"/>
</dbReference>
<comment type="caution">
    <text evidence="5">The sequence shown here is derived from an EMBL/GenBank/DDBJ whole genome shotgun (WGS) entry which is preliminary data.</text>
</comment>
<dbReference type="InterPro" id="IPR002018">
    <property type="entry name" value="CarbesteraseB"/>
</dbReference>
<dbReference type="RefSeq" id="WP_035539691.1">
    <property type="nucleotide sequence ID" value="NZ_ARYL01000023.1"/>
</dbReference>
<gene>
    <name evidence="5" type="ORF">HOC_14233</name>
</gene>
<comment type="similarity">
    <text evidence="1 3">Belongs to the type-B carboxylesterase/lipase family.</text>
</comment>
<dbReference type="eggNOG" id="COG2272">
    <property type="taxonomic scope" value="Bacteria"/>
</dbReference>
<proteinExistence type="inferred from homology"/>
<evidence type="ECO:0000256" key="1">
    <source>
        <dbReference type="ARBA" id="ARBA00005964"/>
    </source>
</evidence>
<dbReference type="AlphaFoldDB" id="A0A059G4L9"/>
<dbReference type="GO" id="GO:0016787">
    <property type="term" value="F:hydrolase activity"/>
    <property type="evidence" value="ECO:0007669"/>
    <property type="project" value="UniProtKB-KW"/>
</dbReference>
<dbReference type="InterPro" id="IPR050309">
    <property type="entry name" value="Type-B_Carboxylest/Lipase"/>
</dbReference>
<dbReference type="PANTHER" id="PTHR11559">
    <property type="entry name" value="CARBOXYLESTERASE"/>
    <property type="match status" value="1"/>
</dbReference>
<dbReference type="Pfam" id="PF00135">
    <property type="entry name" value="COesterase"/>
    <property type="match status" value="1"/>
</dbReference>
<dbReference type="ESTHER" id="9rhob-a0a059g4l9">
    <property type="family name" value="Carb_B_Bacteria"/>
</dbReference>
<dbReference type="OrthoDB" id="9775851at2"/>